<evidence type="ECO:0000313" key="16">
    <source>
        <dbReference type="EMBL" id="SFF45178.1"/>
    </source>
</evidence>
<comment type="similarity">
    <text evidence="3 12">Belongs to the NadC/ModD family.</text>
</comment>
<feature type="binding site" evidence="13">
    <location>
        <position position="196"/>
    </location>
    <ligand>
        <name>substrate</name>
    </ligand>
</feature>
<evidence type="ECO:0000256" key="8">
    <source>
        <dbReference type="ARBA" id="ARBA00022679"/>
    </source>
</evidence>
<comment type="function">
    <text evidence="1">Involved in the catabolism of quinolinic acid (QA).</text>
</comment>
<reference evidence="16 17" key="1">
    <citation type="submission" date="2016-10" db="EMBL/GenBank/DDBJ databases">
        <authorList>
            <person name="de Groot N.N."/>
        </authorList>
    </citation>
    <scope>NUCLEOTIDE SEQUENCE [LARGE SCALE GENOMIC DNA]</scope>
    <source>
        <strain evidence="16 17">DSM 23609</strain>
    </source>
</reference>
<dbReference type="InterPro" id="IPR027277">
    <property type="entry name" value="NadC/ModD"/>
</dbReference>
<dbReference type="InterPro" id="IPR004393">
    <property type="entry name" value="NadC"/>
</dbReference>
<sequence>MQLPAYVNDITETVARALAEDIGSGDVTARLVAADQQARAHIIARESAVICGRPWVEEVFRQIDPTVALKWRVAEGGRVHAGQSVLSMSGPARALLTGERTALNFLQTLSGTATAVARYVDAVAGTACRIADTRKTLPGLRNAQKYAVLCGGGVNHRIGLYDGILIKENHIAAAGGITQAIAQARALNAGVPLMTEAENLDEVRAALAADVDLLLVDDFSIDDLRAAVRLTQAHRAVGGRTLIEYSGGATLERIRELAETGVDRISVGAITKHLRAIDLSMRFY</sequence>
<dbReference type="GO" id="GO:0004514">
    <property type="term" value="F:nicotinate-nucleotide diphosphorylase (carboxylating) activity"/>
    <property type="evidence" value="ECO:0007669"/>
    <property type="project" value="UniProtKB-EC"/>
</dbReference>
<dbReference type="STRING" id="1076937.SAMN04488120_104220"/>
<evidence type="ECO:0000256" key="3">
    <source>
        <dbReference type="ARBA" id="ARBA00009400"/>
    </source>
</evidence>
<feature type="binding site" evidence="13">
    <location>
        <begin position="133"/>
        <end position="135"/>
    </location>
    <ligand>
        <name>substrate</name>
    </ligand>
</feature>
<dbReference type="SUPFAM" id="SSF51690">
    <property type="entry name" value="Nicotinate/Quinolinate PRTase C-terminal domain-like"/>
    <property type="match status" value="1"/>
</dbReference>
<dbReference type="NCBIfam" id="TIGR00078">
    <property type="entry name" value="nadC"/>
    <property type="match status" value="1"/>
</dbReference>
<evidence type="ECO:0000256" key="6">
    <source>
        <dbReference type="ARBA" id="ARBA00022642"/>
    </source>
</evidence>
<protein>
    <recommendedName>
        <fullName evidence="11">Probable nicotinate-nucleotide pyrophosphorylase [carboxylating]</fullName>
        <ecNumber evidence="5">2.4.2.19</ecNumber>
    </recommendedName>
    <alternativeName>
        <fullName evidence="9">Quinolinate phosphoribosyltransferase [decarboxylating]</fullName>
    </alternativeName>
</protein>
<feature type="binding site" evidence="13">
    <location>
        <position position="157"/>
    </location>
    <ligand>
        <name>substrate</name>
    </ligand>
</feature>
<accession>A0A1I2IU74</accession>
<organism evidence="16 17">
    <name type="scientific">Fontimonas thermophila</name>
    <dbReference type="NCBI Taxonomy" id="1076937"/>
    <lineage>
        <taxon>Bacteria</taxon>
        <taxon>Pseudomonadati</taxon>
        <taxon>Pseudomonadota</taxon>
        <taxon>Gammaproteobacteria</taxon>
        <taxon>Nevskiales</taxon>
        <taxon>Nevskiaceae</taxon>
        <taxon>Fontimonas</taxon>
    </lineage>
</organism>
<comment type="pathway">
    <text evidence="2">Cofactor biosynthesis; NAD(+) biosynthesis; nicotinate D-ribonucleotide from quinolinate: step 1/1.</text>
</comment>
<dbReference type="PIRSF" id="PIRSF006250">
    <property type="entry name" value="NadC_ModD"/>
    <property type="match status" value="1"/>
</dbReference>
<evidence type="ECO:0000259" key="14">
    <source>
        <dbReference type="Pfam" id="PF01729"/>
    </source>
</evidence>
<dbReference type="Proteomes" id="UP000199771">
    <property type="component" value="Unassembled WGS sequence"/>
</dbReference>
<dbReference type="OrthoDB" id="9782546at2"/>
<gene>
    <name evidence="16" type="ORF">SAMN04488120_104220</name>
</gene>
<feature type="domain" description="Quinolinate phosphoribosyl transferase C-terminal" evidence="14">
    <location>
        <begin position="113"/>
        <end position="282"/>
    </location>
</feature>
<evidence type="ECO:0000256" key="11">
    <source>
        <dbReference type="ARBA" id="ARBA00069173"/>
    </source>
</evidence>
<dbReference type="GO" id="GO:0034213">
    <property type="term" value="P:quinolinate catabolic process"/>
    <property type="evidence" value="ECO:0007669"/>
    <property type="project" value="TreeGrafter"/>
</dbReference>
<evidence type="ECO:0000256" key="4">
    <source>
        <dbReference type="ARBA" id="ARBA00011218"/>
    </source>
</evidence>
<dbReference type="FunFam" id="3.20.20.70:FF:000030">
    <property type="entry name" value="Nicotinate-nucleotide pyrophosphorylase, carboxylating"/>
    <property type="match status" value="1"/>
</dbReference>
<comment type="catalytic activity">
    <reaction evidence="10">
        <text>nicotinate beta-D-ribonucleotide + CO2 + diphosphate = quinolinate + 5-phospho-alpha-D-ribose 1-diphosphate + 2 H(+)</text>
        <dbReference type="Rhea" id="RHEA:12733"/>
        <dbReference type="ChEBI" id="CHEBI:15378"/>
        <dbReference type="ChEBI" id="CHEBI:16526"/>
        <dbReference type="ChEBI" id="CHEBI:29959"/>
        <dbReference type="ChEBI" id="CHEBI:33019"/>
        <dbReference type="ChEBI" id="CHEBI:57502"/>
        <dbReference type="ChEBI" id="CHEBI:58017"/>
        <dbReference type="EC" id="2.4.2.19"/>
    </reaction>
</comment>
<keyword evidence="17" id="KW-1185">Reference proteome</keyword>
<dbReference type="InterPro" id="IPR002638">
    <property type="entry name" value="Quinolinate_PRibosylTrfase_C"/>
</dbReference>
<feature type="domain" description="Quinolinate phosphoribosyl transferase N-terminal" evidence="15">
    <location>
        <begin position="26"/>
        <end position="110"/>
    </location>
</feature>
<dbReference type="Gene3D" id="3.20.20.70">
    <property type="entry name" value="Aldolase class I"/>
    <property type="match status" value="1"/>
</dbReference>
<feature type="binding site" evidence="13">
    <location>
        <position position="217"/>
    </location>
    <ligand>
        <name>substrate</name>
    </ligand>
</feature>
<dbReference type="Pfam" id="PF02749">
    <property type="entry name" value="QRPTase_N"/>
    <property type="match status" value="1"/>
</dbReference>
<evidence type="ECO:0000256" key="2">
    <source>
        <dbReference type="ARBA" id="ARBA00004893"/>
    </source>
</evidence>
<name>A0A1I2IU74_9GAMM</name>
<keyword evidence="8 12" id="KW-0808">Transferase</keyword>
<dbReference type="GO" id="GO:0009435">
    <property type="term" value="P:NAD+ biosynthetic process"/>
    <property type="evidence" value="ECO:0007669"/>
    <property type="project" value="UniProtKB-UniPathway"/>
</dbReference>
<evidence type="ECO:0000256" key="1">
    <source>
        <dbReference type="ARBA" id="ARBA00003237"/>
    </source>
</evidence>
<dbReference type="RefSeq" id="WP_091532862.1">
    <property type="nucleotide sequence ID" value="NZ_FOOC01000004.1"/>
</dbReference>
<dbReference type="UniPathway" id="UPA00253">
    <property type="reaction ID" value="UER00331"/>
</dbReference>
<feature type="binding site" evidence="13">
    <location>
        <begin position="246"/>
        <end position="248"/>
    </location>
    <ligand>
        <name>substrate</name>
    </ligand>
</feature>
<feature type="binding site" evidence="13">
    <location>
        <position position="100"/>
    </location>
    <ligand>
        <name>substrate</name>
    </ligand>
</feature>
<dbReference type="EMBL" id="FOOC01000004">
    <property type="protein sequence ID" value="SFF45178.1"/>
    <property type="molecule type" value="Genomic_DNA"/>
</dbReference>
<dbReference type="CDD" id="cd01572">
    <property type="entry name" value="QPRTase"/>
    <property type="match status" value="1"/>
</dbReference>
<comment type="subunit">
    <text evidence="4">Hexamer formed by 3 homodimers.</text>
</comment>
<dbReference type="EC" id="2.4.2.19" evidence="5"/>
<feature type="binding site" evidence="13">
    <location>
        <position position="167"/>
    </location>
    <ligand>
        <name>substrate</name>
    </ligand>
</feature>
<dbReference type="PANTHER" id="PTHR32179">
    <property type="entry name" value="NICOTINATE-NUCLEOTIDE PYROPHOSPHORYLASE [CARBOXYLATING]"/>
    <property type="match status" value="1"/>
</dbReference>
<evidence type="ECO:0000256" key="9">
    <source>
        <dbReference type="ARBA" id="ARBA00033102"/>
    </source>
</evidence>
<dbReference type="InterPro" id="IPR037128">
    <property type="entry name" value="Quinolinate_PRibosylTase_N_sf"/>
</dbReference>
<dbReference type="SUPFAM" id="SSF54675">
    <property type="entry name" value="Nicotinate/Quinolinate PRTase N-terminal domain-like"/>
    <property type="match status" value="1"/>
</dbReference>
<dbReference type="Pfam" id="PF01729">
    <property type="entry name" value="QRPTase_C"/>
    <property type="match status" value="1"/>
</dbReference>
<evidence type="ECO:0000256" key="10">
    <source>
        <dbReference type="ARBA" id="ARBA00047445"/>
    </source>
</evidence>
<dbReference type="Gene3D" id="3.90.1170.20">
    <property type="entry name" value="Quinolinate phosphoribosyl transferase, N-terminal domain"/>
    <property type="match status" value="1"/>
</dbReference>
<dbReference type="GO" id="GO:0005737">
    <property type="term" value="C:cytoplasm"/>
    <property type="evidence" value="ECO:0007669"/>
    <property type="project" value="TreeGrafter"/>
</dbReference>
<evidence type="ECO:0000259" key="15">
    <source>
        <dbReference type="Pfam" id="PF02749"/>
    </source>
</evidence>
<dbReference type="InterPro" id="IPR022412">
    <property type="entry name" value="Quinolinate_PRibosylTrfase_N"/>
</dbReference>
<proteinExistence type="inferred from homology"/>
<evidence type="ECO:0000256" key="7">
    <source>
        <dbReference type="ARBA" id="ARBA00022676"/>
    </source>
</evidence>
<keyword evidence="7 12" id="KW-0328">Glycosyltransferase</keyword>
<keyword evidence="6" id="KW-0662">Pyridine nucleotide biosynthesis</keyword>
<evidence type="ECO:0000256" key="12">
    <source>
        <dbReference type="PIRNR" id="PIRNR006250"/>
    </source>
</evidence>
<evidence type="ECO:0000256" key="5">
    <source>
        <dbReference type="ARBA" id="ARBA00011944"/>
    </source>
</evidence>
<evidence type="ECO:0000313" key="17">
    <source>
        <dbReference type="Proteomes" id="UP000199771"/>
    </source>
</evidence>
<feature type="binding site" evidence="13">
    <location>
        <begin position="267"/>
        <end position="269"/>
    </location>
    <ligand>
        <name>substrate</name>
    </ligand>
</feature>
<dbReference type="PANTHER" id="PTHR32179:SF3">
    <property type="entry name" value="NICOTINATE-NUCLEOTIDE PYROPHOSPHORYLASE [CARBOXYLATING]"/>
    <property type="match status" value="1"/>
</dbReference>
<dbReference type="AlphaFoldDB" id="A0A1I2IU74"/>
<dbReference type="InterPro" id="IPR013785">
    <property type="entry name" value="Aldolase_TIM"/>
</dbReference>
<dbReference type="InterPro" id="IPR036068">
    <property type="entry name" value="Nicotinate_pribotase-like_C"/>
</dbReference>
<dbReference type="FunFam" id="3.90.1170.20:FF:000001">
    <property type="entry name" value="Nicotinate-nucleotide diphosphorylase (Carboxylating)"/>
    <property type="match status" value="1"/>
</dbReference>
<evidence type="ECO:0000256" key="13">
    <source>
        <dbReference type="PIRSR" id="PIRSR006250-1"/>
    </source>
</evidence>